<comment type="caution">
    <text evidence="1">The sequence shown here is derived from an EMBL/GenBank/DDBJ whole genome shotgun (WGS) entry which is preliminary data.</text>
</comment>
<protein>
    <submittedName>
        <fullName evidence="1">Uncharacterized protein</fullName>
    </submittedName>
</protein>
<dbReference type="EMBL" id="CM023473">
    <property type="protein sequence ID" value="KAH7955103.1"/>
    <property type="molecule type" value="Genomic_DNA"/>
</dbReference>
<accession>A0ACB8D0Q3</accession>
<organism evidence="1 2">
    <name type="scientific">Dermacentor silvarum</name>
    <name type="common">Tick</name>
    <dbReference type="NCBI Taxonomy" id="543639"/>
    <lineage>
        <taxon>Eukaryota</taxon>
        <taxon>Metazoa</taxon>
        <taxon>Ecdysozoa</taxon>
        <taxon>Arthropoda</taxon>
        <taxon>Chelicerata</taxon>
        <taxon>Arachnida</taxon>
        <taxon>Acari</taxon>
        <taxon>Parasitiformes</taxon>
        <taxon>Ixodida</taxon>
        <taxon>Ixodoidea</taxon>
        <taxon>Ixodidae</taxon>
        <taxon>Rhipicephalinae</taxon>
        <taxon>Dermacentor</taxon>
    </lineage>
</organism>
<keyword evidence="2" id="KW-1185">Reference proteome</keyword>
<reference evidence="1" key="1">
    <citation type="submission" date="2020-05" db="EMBL/GenBank/DDBJ databases">
        <title>Large-scale comparative analyses of tick genomes elucidate their genetic diversity and vector capacities.</title>
        <authorList>
            <person name="Jia N."/>
            <person name="Wang J."/>
            <person name="Shi W."/>
            <person name="Du L."/>
            <person name="Sun Y."/>
            <person name="Zhan W."/>
            <person name="Jiang J."/>
            <person name="Wang Q."/>
            <person name="Zhang B."/>
            <person name="Ji P."/>
            <person name="Sakyi L.B."/>
            <person name="Cui X."/>
            <person name="Yuan T."/>
            <person name="Jiang B."/>
            <person name="Yang W."/>
            <person name="Lam T.T.-Y."/>
            <person name="Chang Q."/>
            <person name="Ding S."/>
            <person name="Wang X."/>
            <person name="Zhu J."/>
            <person name="Ruan X."/>
            <person name="Zhao L."/>
            <person name="Wei J."/>
            <person name="Que T."/>
            <person name="Du C."/>
            <person name="Cheng J."/>
            <person name="Dai P."/>
            <person name="Han X."/>
            <person name="Huang E."/>
            <person name="Gao Y."/>
            <person name="Liu J."/>
            <person name="Shao H."/>
            <person name="Ye R."/>
            <person name="Li L."/>
            <person name="Wei W."/>
            <person name="Wang X."/>
            <person name="Wang C."/>
            <person name="Yang T."/>
            <person name="Huo Q."/>
            <person name="Li W."/>
            <person name="Guo W."/>
            <person name="Chen H."/>
            <person name="Zhou L."/>
            <person name="Ni X."/>
            <person name="Tian J."/>
            <person name="Zhou Y."/>
            <person name="Sheng Y."/>
            <person name="Liu T."/>
            <person name="Pan Y."/>
            <person name="Xia L."/>
            <person name="Li J."/>
            <person name="Zhao F."/>
            <person name="Cao W."/>
        </authorList>
    </citation>
    <scope>NUCLEOTIDE SEQUENCE</scope>
    <source>
        <strain evidence="1">Dsil-2018</strain>
    </source>
</reference>
<sequence length="126" mass="14027">MDLGFAVFYVDETNYNMWCSRKLGPAKKGIAALQTTTSANGMNIDIIACMSANGVLHSPIVERVHWIMFNDFLGDVSAGVDSEEPETEAAFILDNDPAYKRAEQIYDQREPYHQAAAAIQSFVKFD</sequence>
<gene>
    <name evidence="1" type="ORF">HPB49_024497</name>
</gene>
<evidence type="ECO:0000313" key="1">
    <source>
        <dbReference type="EMBL" id="KAH7955103.1"/>
    </source>
</evidence>
<evidence type="ECO:0000313" key="2">
    <source>
        <dbReference type="Proteomes" id="UP000821865"/>
    </source>
</evidence>
<proteinExistence type="predicted"/>
<dbReference type="Proteomes" id="UP000821865">
    <property type="component" value="Chromosome 4"/>
</dbReference>
<name>A0ACB8D0Q3_DERSI</name>